<dbReference type="InterPro" id="IPR008922">
    <property type="entry name" value="Di-copper_centre_dom_sf"/>
</dbReference>
<dbReference type="AlphaFoldDB" id="A0ABD2J0Q8"/>
<feature type="compositionally biased region" description="Basic and acidic residues" evidence="2">
    <location>
        <begin position="139"/>
        <end position="150"/>
    </location>
</feature>
<dbReference type="Pfam" id="PF00264">
    <property type="entry name" value="Tyrosinase"/>
    <property type="match status" value="1"/>
</dbReference>
<dbReference type="PANTHER" id="PTHR11474">
    <property type="entry name" value="TYROSINASE FAMILY MEMBER"/>
    <property type="match status" value="1"/>
</dbReference>
<dbReference type="Gene3D" id="1.10.1280.10">
    <property type="entry name" value="Di-copper center containing domain from catechol oxidase"/>
    <property type="match status" value="1"/>
</dbReference>
<proteinExistence type="predicted"/>
<feature type="compositionally biased region" description="Basic and acidic residues" evidence="2">
    <location>
        <begin position="110"/>
        <end position="132"/>
    </location>
</feature>
<feature type="signal peptide" evidence="3">
    <location>
        <begin position="1"/>
        <end position="26"/>
    </location>
</feature>
<dbReference type="GO" id="GO:0046872">
    <property type="term" value="F:metal ion binding"/>
    <property type="evidence" value="ECO:0007669"/>
    <property type="project" value="UniProtKB-KW"/>
</dbReference>
<evidence type="ECO:0000256" key="3">
    <source>
        <dbReference type="SAM" id="SignalP"/>
    </source>
</evidence>
<accession>A0ABD2J0Q8</accession>
<evidence type="ECO:0000313" key="6">
    <source>
        <dbReference type="EMBL" id="KAL3085111.1"/>
    </source>
</evidence>
<evidence type="ECO:0000259" key="5">
    <source>
        <dbReference type="PROSITE" id="PS00498"/>
    </source>
</evidence>
<reference evidence="6 7" key="1">
    <citation type="submission" date="2024-10" db="EMBL/GenBank/DDBJ databases">
        <authorList>
            <person name="Kim D."/>
        </authorList>
    </citation>
    <scope>NUCLEOTIDE SEQUENCE [LARGE SCALE GENOMIC DNA]</scope>
    <source>
        <strain evidence="6">Taebaek</strain>
    </source>
</reference>
<dbReference type="InterPro" id="IPR002227">
    <property type="entry name" value="Tyrosinase_Cu-bd"/>
</dbReference>
<feature type="domain" description="Tyrosinase copper-binding" evidence="5">
    <location>
        <begin position="356"/>
        <end position="367"/>
    </location>
</feature>
<dbReference type="Proteomes" id="UP001620645">
    <property type="component" value="Unassembled WGS sequence"/>
</dbReference>
<dbReference type="SUPFAM" id="SSF48056">
    <property type="entry name" value="Di-copper centre-containing domain"/>
    <property type="match status" value="1"/>
</dbReference>
<dbReference type="InterPro" id="IPR050316">
    <property type="entry name" value="Tyrosinase/Hemocyanin"/>
</dbReference>
<feature type="domain" description="Tyrosinase copper-binding" evidence="4">
    <location>
        <begin position="208"/>
        <end position="225"/>
    </location>
</feature>
<dbReference type="PRINTS" id="PR00092">
    <property type="entry name" value="TYROSINASE"/>
</dbReference>
<sequence length="822" mass="95033">MCPSTITAKLFFFSVLSSAHFPMISSCLIAASSDRPSAATDHFCMNLPHSNYLSADDLRHACQHRAQWIRDKAQAEQKKEQFEATELQRDYLNTLEATRRVPSLRNKWEEEKVPKDKWTEKKQRPRGLNELRMRRKRQLERGGAKGEKTRKSPQGKKFVRKEYRMMSDSERAHLHNALNMLKEKRVDNISIWDLHILLHYPNSAPAAHWGPAFLPWHREFLRQFEAAMHSEVPELVGIPYWDSTLDHGLPDSADSVFWSEELMGNANGFVKSGPFKDWETNVLMPLSPVPIKRLYRSAGARSQDRLLSAEDAEWIVSRSNFSELTFCHDKTFESMHGLSHVWVGGFMFVIRVSPNDPTFYFHHAFIDFLWEQFRQRSQSRKQRERDYAEKTCNKNHAFDGQMKPFKIKNKDGLSNDYTDFWVDYEPIRHCTSDRPICESRFLFCDRSVWRCRSRIVLGGNCTGFAGTEICYGSVCIQNVCRLPATEGNGFLRRERRPPISEVVWAKSWLLEEGARPTSSGIAHVVVREEEATMEGERSAFVPRHTQYPELPGVLYLPLPNPKDGISSVNVTLAASDHYGRYCQSYCMNATTAKYQVCEPRLTMRSRMIEGGQSANISFSHQFGARRFLDMDLSVHPKMWRIHTPFIVFNCQKKLLNSSQLTDFAERFVPPMDAAEHVWFRVTLLRKARSVTELDDLQIEAEDIDEPSELFISSVRRARSAYDHSVVFVRAPSPWLRPQGVAVRVSLRQNGMRIDCEARCTARESEVREEQNCAPVVRLHADPELSEERIFTADSAFLPYIGWRMVGHPSEWRLQMPFLALFC</sequence>
<feature type="region of interest" description="Disordered" evidence="2">
    <location>
        <begin position="110"/>
        <end position="157"/>
    </location>
</feature>
<gene>
    <name evidence="6" type="ORF">niasHS_010180</name>
</gene>
<evidence type="ECO:0000313" key="7">
    <source>
        <dbReference type="Proteomes" id="UP001620645"/>
    </source>
</evidence>
<protein>
    <recommendedName>
        <fullName evidence="4 5">Tyrosinase copper-binding domain-containing protein</fullName>
    </recommendedName>
</protein>
<dbReference type="PROSITE" id="PS00498">
    <property type="entry name" value="TYROSINASE_2"/>
    <property type="match status" value="1"/>
</dbReference>
<keyword evidence="7" id="KW-1185">Reference proteome</keyword>
<dbReference type="EMBL" id="JBICCN010000232">
    <property type="protein sequence ID" value="KAL3085111.1"/>
    <property type="molecule type" value="Genomic_DNA"/>
</dbReference>
<evidence type="ECO:0000256" key="1">
    <source>
        <dbReference type="ARBA" id="ARBA00022723"/>
    </source>
</evidence>
<feature type="chain" id="PRO_5044868621" description="Tyrosinase copper-binding domain-containing protein" evidence="3">
    <location>
        <begin position="27"/>
        <end position="822"/>
    </location>
</feature>
<dbReference type="PANTHER" id="PTHR11474:SF122">
    <property type="entry name" value="TYROSINASE COPPER-BINDING DOMAIN-CONTAINING PROTEIN"/>
    <property type="match status" value="1"/>
</dbReference>
<keyword evidence="3" id="KW-0732">Signal</keyword>
<keyword evidence="1" id="KW-0479">Metal-binding</keyword>
<evidence type="ECO:0000256" key="2">
    <source>
        <dbReference type="SAM" id="MobiDB-lite"/>
    </source>
</evidence>
<name>A0ABD2J0Q8_HETSC</name>
<evidence type="ECO:0000259" key="4">
    <source>
        <dbReference type="PROSITE" id="PS00497"/>
    </source>
</evidence>
<dbReference type="PROSITE" id="PS00497">
    <property type="entry name" value="TYROSINASE_1"/>
    <property type="match status" value="1"/>
</dbReference>
<organism evidence="6 7">
    <name type="scientific">Heterodera schachtii</name>
    <name type="common">Sugarbeet cyst nematode worm</name>
    <name type="synonym">Tylenchus schachtii</name>
    <dbReference type="NCBI Taxonomy" id="97005"/>
    <lineage>
        <taxon>Eukaryota</taxon>
        <taxon>Metazoa</taxon>
        <taxon>Ecdysozoa</taxon>
        <taxon>Nematoda</taxon>
        <taxon>Chromadorea</taxon>
        <taxon>Rhabditida</taxon>
        <taxon>Tylenchina</taxon>
        <taxon>Tylenchomorpha</taxon>
        <taxon>Tylenchoidea</taxon>
        <taxon>Heteroderidae</taxon>
        <taxon>Heteroderinae</taxon>
        <taxon>Heterodera</taxon>
    </lineage>
</organism>
<comment type="caution">
    <text evidence="6">The sequence shown here is derived from an EMBL/GenBank/DDBJ whole genome shotgun (WGS) entry which is preliminary data.</text>
</comment>